<organism evidence="1 2">
    <name type="scientific">Ephemerocybe angulata</name>
    <dbReference type="NCBI Taxonomy" id="980116"/>
    <lineage>
        <taxon>Eukaryota</taxon>
        <taxon>Fungi</taxon>
        <taxon>Dikarya</taxon>
        <taxon>Basidiomycota</taxon>
        <taxon>Agaricomycotina</taxon>
        <taxon>Agaricomycetes</taxon>
        <taxon>Agaricomycetidae</taxon>
        <taxon>Agaricales</taxon>
        <taxon>Agaricineae</taxon>
        <taxon>Psathyrellaceae</taxon>
        <taxon>Ephemerocybe</taxon>
    </lineage>
</organism>
<gene>
    <name evidence="1" type="ORF">DFP72DRAFT_572253</name>
</gene>
<evidence type="ECO:0000313" key="2">
    <source>
        <dbReference type="Proteomes" id="UP000521943"/>
    </source>
</evidence>
<accession>A0A8H6LZB4</accession>
<protein>
    <submittedName>
        <fullName evidence="1">Uncharacterized protein</fullName>
    </submittedName>
</protein>
<reference evidence="1 2" key="1">
    <citation type="submission" date="2020-07" db="EMBL/GenBank/DDBJ databases">
        <title>Comparative genomics of pyrophilous fungi reveals a link between fire events and developmental genes.</title>
        <authorList>
            <consortium name="DOE Joint Genome Institute"/>
            <person name="Steindorff A.S."/>
            <person name="Carver A."/>
            <person name="Calhoun S."/>
            <person name="Stillman K."/>
            <person name="Liu H."/>
            <person name="Lipzen A."/>
            <person name="Pangilinan J."/>
            <person name="Labutti K."/>
            <person name="Bruns T.D."/>
            <person name="Grigoriev I.V."/>
        </authorList>
    </citation>
    <scope>NUCLEOTIDE SEQUENCE [LARGE SCALE GENOMIC DNA]</scope>
    <source>
        <strain evidence="1 2">CBS 144469</strain>
    </source>
</reference>
<proteinExistence type="predicted"/>
<keyword evidence="2" id="KW-1185">Reference proteome</keyword>
<dbReference type="AlphaFoldDB" id="A0A8H6LZB4"/>
<dbReference type="Proteomes" id="UP000521943">
    <property type="component" value="Unassembled WGS sequence"/>
</dbReference>
<name>A0A8H6LZB4_9AGAR</name>
<evidence type="ECO:0000313" key="1">
    <source>
        <dbReference type="EMBL" id="KAF6748490.1"/>
    </source>
</evidence>
<dbReference type="EMBL" id="JACGCI010000070">
    <property type="protein sequence ID" value="KAF6748490.1"/>
    <property type="molecule type" value="Genomic_DNA"/>
</dbReference>
<sequence>MVIASDSSGPLRVTYPDYLLCVTDLRKVRVNIRVELTQSARDHIRGVAGTQGACAQPTPNPRNARPAAFCLRIEGHETFGPIGNTIAPPSLSLIRLPGWAHGNLVERVHVWSPIQTCWIRREVCATVNVFTYIRQALLFNKRGRSSAIQVTLTVPPRRSRGLHSPAGILIVEPDPKSPYSRGGSNRVYPFHQSIAVEKAHDFRTTSFAVTYAGRQADQSNFNLKSTSTSSQTDERRQDLNDLFLLLFGAREASTVASPPTRQLTLSHLAFFLPFFLLFLLSSSPKVSLRPPSPRPRALLCSYYSYLHPYPT</sequence>
<comment type="caution">
    <text evidence="1">The sequence shown here is derived from an EMBL/GenBank/DDBJ whole genome shotgun (WGS) entry which is preliminary data.</text>
</comment>